<dbReference type="SMART" id="SM00633">
    <property type="entry name" value="Glyco_10"/>
    <property type="match status" value="1"/>
</dbReference>
<evidence type="ECO:0000256" key="7">
    <source>
        <dbReference type="ARBA" id="ARBA00023295"/>
    </source>
</evidence>
<dbReference type="AlphaFoldDB" id="A0A1H5SQY3"/>
<feature type="chain" id="PRO_5009284232" description="Beta-xylanase" evidence="10">
    <location>
        <begin position="29"/>
        <end position="385"/>
    </location>
</feature>
<dbReference type="PROSITE" id="PS51318">
    <property type="entry name" value="TAT"/>
    <property type="match status" value="1"/>
</dbReference>
<keyword evidence="7 9" id="KW-0326">Glycosidase</keyword>
<proteinExistence type="inferred from homology"/>
<dbReference type="EMBL" id="FNVA01000001">
    <property type="protein sequence ID" value="SEF52965.1"/>
    <property type="molecule type" value="Genomic_DNA"/>
</dbReference>
<organism evidence="12 13">
    <name type="scientific">Bryocella elongata</name>
    <dbReference type="NCBI Taxonomy" id="863522"/>
    <lineage>
        <taxon>Bacteria</taxon>
        <taxon>Pseudomonadati</taxon>
        <taxon>Acidobacteriota</taxon>
        <taxon>Terriglobia</taxon>
        <taxon>Terriglobales</taxon>
        <taxon>Acidobacteriaceae</taxon>
        <taxon>Bryocella</taxon>
    </lineage>
</organism>
<dbReference type="InterPro" id="IPR001000">
    <property type="entry name" value="GH10_dom"/>
</dbReference>
<reference evidence="12 13" key="1">
    <citation type="submission" date="2016-10" db="EMBL/GenBank/DDBJ databases">
        <authorList>
            <person name="de Groot N.N."/>
        </authorList>
    </citation>
    <scope>NUCLEOTIDE SEQUENCE [LARGE SCALE GENOMIC DNA]</scope>
    <source>
        <strain evidence="12 13">DSM 22489</strain>
    </source>
</reference>
<protein>
    <recommendedName>
        <fullName evidence="9">Beta-xylanase</fullName>
        <ecNumber evidence="9">3.2.1.8</ecNumber>
    </recommendedName>
</protein>
<dbReference type="PANTHER" id="PTHR31490:SF88">
    <property type="entry name" value="BETA-XYLANASE"/>
    <property type="match status" value="1"/>
</dbReference>
<dbReference type="SUPFAM" id="SSF51445">
    <property type="entry name" value="(Trans)glycosidases"/>
    <property type="match status" value="1"/>
</dbReference>
<dbReference type="Pfam" id="PF00331">
    <property type="entry name" value="Glyco_hydro_10"/>
    <property type="match status" value="1"/>
</dbReference>
<comment type="similarity">
    <text evidence="2 9">Belongs to the glycosyl hydrolase 10 (cellulase F) family.</text>
</comment>
<dbReference type="RefSeq" id="WP_103931270.1">
    <property type="nucleotide sequence ID" value="NZ_FNVA01000001.1"/>
</dbReference>
<keyword evidence="8 9" id="KW-0624">Polysaccharide degradation</keyword>
<evidence type="ECO:0000256" key="5">
    <source>
        <dbReference type="ARBA" id="ARBA00022801"/>
    </source>
</evidence>
<dbReference type="InterPro" id="IPR006311">
    <property type="entry name" value="TAT_signal"/>
</dbReference>
<evidence type="ECO:0000256" key="3">
    <source>
        <dbReference type="ARBA" id="ARBA00022651"/>
    </source>
</evidence>
<evidence type="ECO:0000313" key="12">
    <source>
        <dbReference type="EMBL" id="SEF52965.1"/>
    </source>
</evidence>
<dbReference type="EC" id="3.2.1.8" evidence="9"/>
<dbReference type="Gene3D" id="3.20.20.80">
    <property type="entry name" value="Glycosidases"/>
    <property type="match status" value="1"/>
</dbReference>
<evidence type="ECO:0000256" key="6">
    <source>
        <dbReference type="ARBA" id="ARBA00023277"/>
    </source>
</evidence>
<evidence type="ECO:0000313" key="13">
    <source>
        <dbReference type="Proteomes" id="UP000236728"/>
    </source>
</evidence>
<evidence type="ECO:0000256" key="1">
    <source>
        <dbReference type="ARBA" id="ARBA00000681"/>
    </source>
</evidence>
<comment type="catalytic activity">
    <reaction evidence="1 9">
        <text>Endohydrolysis of (1-&gt;4)-beta-D-xylosidic linkages in xylans.</text>
        <dbReference type="EC" id="3.2.1.8"/>
    </reaction>
</comment>
<dbReference type="GO" id="GO:0031176">
    <property type="term" value="F:endo-1,4-beta-xylanase activity"/>
    <property type="evidence" value="ECO:0007669"/>
    <property type="project" value="UniProtKB-EC"/>
</dbReference>
<dbReference type="PROSITE" id="PS51760">
    <property type="entry name" value="GH10_2"/>
    <property type="match status" value="1"/>
</dbReference>
<evidence type="ECO:0000256" key="8">
    <source>
        <dbReference type="ARBA" id="ARBA00023326"/>
    </source>
</evidence>
<name>A0A1H5SQY3_9BACT</name>
<evidence type="ECO:0000256" key="4">
    <source>
        <dbReference type="ARBA" id="ARBA00022729"/>
    </source>
</evidence>
<dbReference type="PANTHER" id="PTHR31490">
    <property type="entry name" value="GLYCOSYL HYDROLASE"/>
    <property type="match status" value="1"/>
</dbReference>
<evidence type="ECO:0000256" key="9">
    <source>
        <dbReference type="RuleBase" id="RU361174"/>
    </source>
</evidence>
<dbReference type="GO" id="GO:0045493">
    <property type="term" value="P:xylan catabolic process"/>
    <property type="evidence" value="ECO:0007669"/>
    <property type="project" value="UniProtKB-KW"/>
</dbReference>
<dbReference type="PRINTS" id="PR00134">
    <property type="entry name" value="GLHYDRLASE10"/>
</dbReference>
<keyword evidence="13" id="KW-1185">Reference proteome</keyword>
<gene>
    <name evidence="12" type="ORF">SAMN05421819_0320</name>
</gene>
<dbReference type="OrthoDB" id="9809277at2"/>
<dbReference type="InterPro" id="IPR044846">
    <property type="entry name" value="GH10"/>
</dbReference>
<dbReference type="Proteomes" id="UP000236728">
    <property type="component" value="Unassembled WGS sequence"/>
</dbReference>
<keyword evidence="3 12" id="KW-0858">Xylan degradation</keyword>
<keyword evidence="6 9" id="KW-0119">Carbohydrate metabolism</keyword>
<feature type="signal peptide" evidence="10">
    <location>
        <begin position="1"/>
        <end position="28"/>
    </location>
</feature>
<evidence type="ECO:0000259" key="11">
    <source>
        <dbReference type="PROSITE" id="PS51760"/>
    </source>
</evidence>
<feature type="domain" description="GH10" evidence="11">
    <location>
        <begin position="28"/>
        <end position="365"/>
    </location>
</feature>
<dbReference type="InterPro" id="IPR017853">
    <property type="entry name" value="GH"/>
</dbReference>
<evidence type="ECO:0000256" key="10">
    <source>
        <dbReference type="SAM" id="SignalP"/>
    </source>
</evidence>
<sequence length="385" mass="42870">MAGKLWTRRRLLRRGVLAAAAAGSPLWAQTARALRQVAAGGPWLIGGVTSNAVIAKDPEFVSRLLRECNAVTAEAEFKWTSLSHSPDVYDFKQADAFLAWAESQKLVFRGHNLVWPGSGTPDWVRGRISSSNASSMLEHHIRTVAGRYAGRVYSWDVLNEALNVWDKRPDGLASYPWAQYLGQEYVDTALHVTAEVDSKARLIWNEHYLESDDHGDQVDRDLFLTQLRRLRKANAPLHGIGIQSHIFADKPVATARMQSFLGEVRSLGYEVQLTEIDVNDTSLPADPATRDAACADALRRYLDVVLPLAQPTVISFWTLSDRYNWLDWAAGFAPKYRRVDGLKHRPGLFDANLQPKPEYEVVAAALERYGRPAPLTGRSKGAGRG</sequence>
<keyword evidence="4 10" id="KW-0732">Signal</keyword>
<accession>A0A1H5SQY3</accession>
<keyword evidence="5 9" id="KW-0378">Hydrolase</keyword>
<evidence type="ECO:0000256" key="2">
    <source>
        <dbReference type="ARBA" id="ARBA00007495"/>
    </source>
</evidence>